<protein>
    <submittedName>
        <fullName evidence="1">Uncharacterized protein</fullName>
    </submittedName>
</protein>
<dbReference type="Proteomes" id="UP000807504">
    <property type="component" value="Unassembled WGS sequence"/>
</dbReference>
<reference evidence="1" key="1">
    <citation type="journal article" date="2020" name="bioRxiv">
        <title>Chromosome-level reference genome of the European wasp spider Argiope bruennichi: a resource for studies on range expansion and evolutionary adaptation.</title>
        <authorList>
            <person name="Sheffer M.M."/>
            <person name="Hoppe A."/>
            <person name="Krehenwinkel H."/>
            <person name="Uhl G."/>
            <person name="Kuss A.W."/>
            <person name="Jensen L."/>
            <person name="Jensen C."/>
            <person name="Gillespie R.G."/>
            <person name="Hoff K.J."/>
            <person name="Prost S."/>
        </authorList>
    </citation>
    <scope>NUCLEOTIDE SEQUENCE</scope>
</reference>
<dbReference type="AlphaFoldDB" id="A0A8T0ELG7"/>
<dbReference type="EMBL" id="JABXBU010002227">
    <property type="protein sequence ID" value="KAF8773546.1"/>
    <property type="molecule type" value="Genomic_DNA"/>
</dbReference>
<organism evidence="1 2">
    <name type="scientific">Argiope bruennichi</name>
    <name type="common">Wasp spider</name>
    <name type="synonym">Aranea bruennichi</name>
    <dbReference type="NCBI Taxonomy" id="94029"/>
    <lineage>
        <taxon>Eukaryota</taxon>
        <taxon>Metazoa</taxon>
        <taxon>Ecdysozoa</taxon>
        <taxon>Arthropoda</taxon>
        <taxon>Chelicerata</taxon>
        <taxon>Arachnida</taxon>
        <taxon>Araneae</taxon>
        <taxon>Araneomorphae</taxon>
        <taxon>Entelegynae</taxon>
        <taxon>Araneoidea</taxon>
        <taxon>Araneidae</taxon>
        <taxon>Argiope</taxon>
    </lineage>
</organism>
<proteinExistence type="predicted"/>
<reference evidence="1" key="2">
    <citation type="submission" date="2020-06" db="EMBL/GenBank/DDBJ databases">
        <authorList>
            <person name="Sheffer M."/>
        </authorList>
    </citation>
    <scope>NUCLEOTIDE SEQUENCE</scope>
</reference>
<name>A0A8T0ELG7_ARGBR</name>
<evidence type="ECO:0000313" key="1">
    <source>
        <dbReference type="EMBL" id="KAF8773546.1"/>
    </source>
</evidence>
<evidence type="ECO:0000313" key="2">
    <source>
        <dbReference type="Proteomes" id="UP000807504"/>
    </source>
</evidence>
<gene>
    <name evidence="1" type="ORF">HNY73_016201</name>
</gene>
<accession>A0A8T0ELG7</accession>
<sequence length="76" mass="8288">MTLLSPKTTLRDDRCLTWGGLLFPLIDFACALPVCAPALGGGEPPHREPAILRNDERSKLSETEQLSVVSVGKRNQ</sequence>
<keyword evidence="2" id="KW-1185">Reference proteome</keyword>
<comment type="caution">
    <text evidence="1">The sequence shown here is derived from an EMBL/GenBank/DDBJ whole genome shotgun (WGS) entry which is preliminary data.</text>
</comment>